<dbReference type="Gene3D" id="1.10.30.50">
    <property type="match status" value="1"/>
</dbReference>
<dbReference type="GO" id="GO:0008270">
    <property type="term" value="F:zinc ion binding"/>
    <property type="evidence" value="ECO:0007669"/>
    <property type="project" value="InterPro"/>
</dbReference>
<dbReference type="Pfam" id="PF01844">
    <property type="entry name" value="HNH"/>
    <property type="match status" value="1"/>
</dbReference>
<dbReference type="InterPro" id="IPR002711">
    <property type="entry name" value="HNH"/>
</dbReference>
<dbReference type="PANTHER" id="PTHR33427:SF1">
    <property type="entry name" value="F6A14.21 PROTEIN"/>
    <property type="match status" value="1"/>
</dbReference>
<dbReference type="GO" id="GO:0004519">
    <property type="term" value="F:endonuclease activity"/>
    <property type="evidence" value="ECO:0007669"/>
    <property type="project" value="UniProtKB-KW"/>
</dbReference>
<keyword evidence="4" id="KW-1185">Reference proteome</keyword>
<feature type="region of interest" description="Disordered" evidence="1">
    <location>
        <begin position="60"/>
        <end position="91"/>
    </location>
</feature>
<keyword evidence="3" id="KW-0540">Nuclease</keyword>
<organism evidence="3">
    <name type="scientific">Tetraselmis virus 1</name>
    <dbReference type="NCBI Taxonomy" id="2060617"/>
    <lineage>
        <taxon>Viruses</taxon>
        <taxon>Varidnaviria</taxon>
        <taxon>Bamfordvirae</taxon>
        <taxon>Nucleocytoviricota</taxon>
        <taxon>Megaviricetes</taxon>
        <taxon>Imitervirales</taxon>
        <taxon>Allomimiviridae</taxon>
        <taxon>Oceanusvirus</taxon>
        <taxon>Oceanusvirus kaneohense</taxon>
    </lineage>
</organism>
<gene>
    <name evidence="3" type="ORF">TetV_140</name>
</gene>
<protein>
    <submittedName>
        <fullName evidence="3">Putative HNH endonuclease</fullName>
    </submittedName>
</protein>
<sequence>MAKSKSSTSYGRVGCKDAVWNKAKTIRGCNPSTTRQDTYGNKISYSSYGKTSKQGWQIDHKVPQSKGGSNNIRNLQPLQSHQNMSLGNTTK</sequence>
<name>A0A2P0VMU9_9VIRU</name>
<keyword evidence="3" id="KW-0255">Endonuclease</keyword>
<evidence type="ECO:0000256" key="1">
    <source>
        <dbReference type="SAM" id="MobiDB-lite"/>
    </source>
</evidence>
<dbReference type="PANTHER" id="PTHR33427">
    <property type="entry name" value="HNH ENDONUCLEASE"/>
    <property type="match status" value="1"/>
</dbReference>
<keyword evidence="3" id="KW-0378">Hydrolase</keyword>
<dbReference type="Proteomes" id="UP000244773">
    <property type="component" value="Segment"/>
</dbReference>
<evidence type="ECO:0000313" key="3">
    <source>
        <dbReference type="EMBL" id="AUF82232.1"/>
    </source>
</evidence>
<dbReference type="InterPro" id="IPR003615">
    <property type="entry name" value="HNH_nuc"/>
</dbReference>
<dbReference type="EMBL" id="KY322437">
    <property type="protein sequence ID" value="AUF82232.1"/>
    <property type="molecule type" value="Genomic_DNA"/>
</dbReference>
<feature type="compositionally biased region" description="Polar residues" evidence="1">
    <location>
        <begin position="66"/>
        <end position="91"/>
    </location>
</feature>
<reference evidence="3" key="1">
    <citation type="journal article" date="2018" name="Virology">
        <title>A giant virus infecting green algae encodes key fermentation genes.</title>
        <authorList>
            <person name="Schvarcz C.R."/>
            <person name="Steward G.F."/>
        </authorList>
    </citation>
    <scope>NUCLEOTIDE SEQUENCE [LARGE SCALE GENOMIC DNA]</scope>
</reference>
<evidence type="ECO:0000259" key="2">
    <source>
        <dbReference type="Pfam" id="PF01844"/>
    </source>
</evidence>
<dbReference type="CDD" id="cd00085">
    <property type="entry name" value="HNHc"/>
    <property type="match status" value="1"/>
</dbReference>
<accession>A0A2P0VMU9</accession>
<feature type="domain" description="HNH" evidence="2">
    <location>
        <begin position="54"/>
        <end position="78"/>
    </location>
</feature>
<proteinExistence type="predicted"/>
<dbReference type="GO" id="GO:0003676">
    <property type="term" value="F:nucleic acid binding"/>
    <property type="evidence" value="ECO:0007669"/>
    <property type="project" value="InterPro"/>
</dbReference>
<evidence type="ECO:0000313" key="4">
    <source>
        <dbReference type="Proteomes" id="UP000244773"/>
    </source>
</evidence>